<gene>
    <name evidence="5" type="ORF">DV20_07000</name>
</gene>
<dbReference type="CDD" id="cd01392">
    <property type="entry name" value="HTH_LacI"/>
    <property type="match status" value="1"/>
</dbReference>
<dbReference type="SMART" id="SM00354">
    <property type="entry name" value="HTH_LACI"/>
    <property type="match status" value="1"/>
</dbReference>
<dbReference type="GO" id="GO:0000976">
    <property type="term" value="F:transcription cis-regulatory region binding"/>
    <property type="evidence" value="ECO:0007669"/>
    <property type="project" value="TreeGrafter"/>
</dbReference>
<evidence type="ECO:0000259" key="4">
    <source>
        <dbReference type="PROSITE" id="PS50932"/>
    </source>
</evidence>
<dbReference type="InterPro" id="IPR010982">
    <property type="entry name" value="Lambda_DNA-bd_dom_sf"/>
</dbReference>
<dbReference type="EMBL" id="JMQI01000014">
    <property type="protein sequence ID" value="KDN22776.1"/>
    <property type="molecule type" value="Genomic_DNA"/>
</dbReference>
<dbReference type="Pfam" id="PF00356">
    <property type="entry name" value="LacI"/>
    <property type="match status" value="1"/>
</dbReference>
<dbReference type="Proteomes" id="UP000027345">
    <property type="component" value="Unassembled WGS sequence"/>
</dbReference>
<reference evidence="5 6" key="1">
    <citation type="submission" date="2014-05" db="EMBL/GenBank/DDBJ databases">
        <title>Draft genome sequence of Amycolatopsis rifamycinica DSM 46095.</title>
        <authorList>
            <person name="Lal R."/>
            <person name="Saxena A."/>
            <person name="Kumari R."/>
            <person name="Mukherjee U."/>
            <person name="Singh P."/>
            <person name="Sangwan N."/>
            <person name="Mahato N.K."/>
        </authorList>
    </citation>
    <scope>NUCLEOTIDE SEQUENCE [LARGE SCALE GENOMIC DNA]</scope>
    <source>
        <strain evidence="5 6">DSM 46095</strain>
    </source>
</reference>
<keyword evidence="2" id="KW-0238">DNA-binding</keyword>
<dbReference type="SUPFAM" id="SSF53822">
    <property type="entry name" value="Periplasmic binding protein-like I"/>
    <property type="match status" value="1"/>
</dbReference>
<dbReference type="Pfam" id="PF13377">
    <property type="entry name" value="Peripla_BP_3"/>
    <property type="match status" value="1"/>
</dbReference>
<dbReference type="GO" id="GO:0003700">
    <property type="term" value="F:DNA-binding transcription factor activity"/>
    <property type="evidence" value="ECO:0007669"/>
    <property type="project" value="TreeGrafter"/>
</dbReference>
<dbReference type="InterPro" id="IPR028082">
    <property type="entry name" value="Peripla_BP_I"/>
</dbReference>
<dbReference type="SUPFAM" id="SSF47413">
    <property type="entry name" value="lambda repressor-like DNA-binding domains"/>
    <property type="match status" value="1"/>
</dbReference>
<name>A0A066U5Q2_9PSEU</name>
<organism evidence="5 6">
    <name type="scientific">Amycolatopsis rifamycinica</name>
    <dbReference type="NCBI Taxonomy" id="287986"/>
    <lineage>
        <taxon>Bacteria</taxon>
        <taxon>Bacillati</taxon>
        <taxon>Actinomycetota</taxon>
        <taxon>Actinomycetes</taxon>
        <taxon>Pseudonocardiales</taxon>
        <taxon>Pseudonocardiaceae</taxon>
        <taxon>Amycolatopsis</taxon>
    </lineage>
</organism>
<dbReference type="Gene3D" id="3.40.50.2300">
    <property type="match status" value="2"/>
</dbReference>
<keyword evidence="1" id="KW-0805">Transcription regulation</keyword>
<comment type="caution">
    <text evidence="5">The sequence shown here is derived from an EMBL/GenBank/DDBJ whole genome shotgun (WGS) entry which is preliminary data.</text>
</comment>
<feature type="domain" description="HTH lacI-type" evidence="4">
    <location>
        <begin position="7"/>
        <end position="62"/>
    </location>
</feature>
<keyword evidence="6" id="KW-1185">Reference proteome</keyword>
<dbReference type="eggNOG" id="COG1609">
    <property type="taxonomic scope" value="Bacteria"/>
</dbReference>
<dbReference type="AlphaFoldDB" id="A0A066U5Q2"/>
<keyword evidence="3" id="KW-0804">Transcription</keyword>
<accession>A0A066U5Q2</accession>
<evidence type="ECO:0000313" key="6">
    <source>
        <dbReference type="Proteomes" id="UP000027345"/>
    </source>
</evidence>
<dbReference type="CDD" id="cd06279">
    <property type="entry name" value="PBP1_LacI-like"/>
    <property type="match status" value="1"/>
</dbReference>
<evidence type="ECO:0000256" key="1">
    <source>
        <dbReference type="ARBA" id="ARBA00023015"/>
    </source>
</evidence>
<evidence type="ECO:0000256" key="3">
    <source>
        <dbReference type="ARBA" id="ARBA00023163"/>
    </source>
</evidence>
<dbReference type="InterPro" id="IPR046335">
    <property type="entry name" value="LacI/GalR-like_sensor"/>
</dbReference>
<dbReference type="PROSITE" id="PS50932">
    <property type="entry name" value="HTH_LACI_2"/>
    <property type="match status" value="1"/>
</dbReference>
<dbReference type="PANTHER" id="PTHR30146">
    <property type="entry name" value="LACI-RELATED TRANSCRIPTIONAL REPRESSOR"/>
    <property type="match status" value="1"/>
</dbReference>
<dbReference type="RefSeq" id="WP_043777426.1">
    <property type="nucleotide sequence ID" value="NZ_JMQI01000014.1"/>
</dbReference>
<proteinExistence type="predicted"/>
<dbReference type="OrthoDB" id="5171752at2"/>
<evidence type="ECO:0000313" key="5">
    <source>
        <dbReference type="EMBL" id="KDN22776.1"/>
    </source>
</evidence>
<dbReference type="Gene3D" id="1.10.260.40">
    <property type="entry name" value="lambda repressor-like DNA-binding domains"/>
    <property type="match status" value="1"/>
</dbReference>
<sequence>MTRRRRPTLDDVAGAVGVSRATVSNAYNRPDQLSARLRDEVLRVAAELGYPGPDPTARSLATSRTGAVAVLLDTSLSMAFSDPALYLTLDALTRVIDPRGHALLLLPGGEHGGPPADRVLTAQADIAIVYSLPDGAPSLDAVRTRGLPLVVIDQPLLPGTARVGCADRRGAALAARHLLDLGHRRFGIFAACSHLRPGGGGLSVAEAAAAPFHDVRERLGGYLDELGSCEVVVEEAAGLSAESAMAGAFALLGASPRPTAVLCMSDQLALAVLAAARELGISVPGELSVAGFDDSPPASWSSPPLTTVRQDLAAKGRIAGELALGLLDDGAAPVKVPAPVEVPVSLVVRGSTGPA</sequence>
<dbReference type="InterPro" id="IPR000843">
    <property type="entry name" value="HTH_LacI"/>
</dbReference>
<evidence type="ECO:0000256" key="2">
    <source>
        <dbReference type="ARBA" id="ARBA00023125"/>
    </source>
</evidence>
<protein>
    <submittedName>
        <fullName evidence="5">LacI family transcriptional regulator</fullName>
    </submittedName>
</protein>
<dbReference type="PANTHER" id="PTHR30146:SF138">
    <property type="entry name" value="TRANSCRIPTIONAL REGULATORY PROTEIN"/>
    <property type="match status" value="1"/>
</dbReference>
<dbReference type="STRING" id="287986.DV20_07000"/>